<feature type="transmembrane region" description="Helical" evidence="1">
    <location>
        <begin position="136"/>
        <end position="153"/>
    </location>
</feature>
<dbReference type="STRING" id="267748.MMOB2780"/>
<feature type="transmembrane region" description="Helical" evidence="1">
    <location>
        <begin position="58"/>
        <end position="77"/>
    </location>
</feature>
<dbReference type="Proteomes" id="UP000009072">
    <property type="component" value="Chromosome"/>
</dbReference>
<reference evidence="2 3" key="1">
    <citation type="journal article" date="2004" name="Genome Res.">
        <title>The complete genome and proteome of Mycoplasma mobile.</title>
        <authorList>
            <person name="Jaffe J.D."/>
            <person name="Stange-Thomann N."/>
            <person name="Smith C."/>
            <person name="DeCaprio D."/>
            <person name="Fisher S."/>
            <person name="Butler J."/>
            <person name="Calvo S."/>
            <person name="Elkins T."/>
            <person name="FitzGerald M.G."/>
            <person name="Hafez N."/>
            <person name="Kodira C.D."/>
            <person name="Major J."/>
            <person name="Wang S."/>
            <person name="Wilkinson J."/>
            <person name="Nicol R."/>
            <person name="Nusbaum C."/>
            <person name="Birren B."/>
            <person name="Berg H.C."/>
            <person name="Church G.M."/>
        </authorList>
    </citation>
    <scope>NUCLEOTIDE SEQUENCE [LARGE SCALE GENOMIC DNA]</scope>
    <source>
        <strain evidence="3">ATCC 43663 / 163K / NCTC 11711</strain>
    </source>
</reference>
<protein>
    <recommendedName>
        <fullName evidence="4">TraX protein</fullName>
    </recommendedName>
</protein>
<keyword evidence="3" id="KW-1185">Reference proteome</keyword>
<keyword evidence="1" id="KW-0472">Membrane</keyword>
<feature type="transmembrane region" description="Helical" evidence="1">
    <location>
        <begin position="194"/>
        <end position="218"/>
    </location>
</feature>
<feature type="transmembrane region" description="Helical" evidence="1">
    <location>
        <begin position="84"/>
        <end position="107"/>
    </location>
</feature>
<dbReference type="KEGG" id="mmo:MMOB2780"/>
<organism evidence="2 3">
    <name type="scientific">Mycoplasma mobile (strain ATCC 43663 / 163K / NCTC 11711)</name>
    <name type="common">Mesomycoplasma mobile</name>
    <dbReference type="NCBI Taxonomy" id="267748"/>
    <lineage>
        <taxon>Bacteria</taxon>
        <taxon>Bacillati</taxon>
        <taxon>Mycoplasmatota</taxon>
        <taxon>Mycoplasmoidales</taxon>
        <taxon>Metamycoplasmataceae</taxon>
        <taxon>Mesomycoplasma</taxon>
    </lineage>
</organism>
<feature type="transmembrane region" description="Helical" evidence="1">
    <location>
        <begin position="21"/>
        <end position="42"/>
    </location>
</feature>
<evidence type="ECO:0000256" key="1">
    <source>
        <dbReference type="SAM" id="Phobius"/>
    </source>
</evidence>
<feature type="transmembrane region" description="Helical" evidence="1">
    <location>
        <begin position="165"/>
        <end position="182"/>
    </location>
</feature>
<feature type="transmembrane region" description="Helical" evidence="1">
    <location>
        <begin position="271"/>
        <end position="292"/>
    </location>
</feature>
<dbReference type="InterPro" id="IPR008875">
    <property type="entry name" value="TraX"/>
</dbReference>
<evidence type="ECO:0008006" key="4">
    <source>
        <dbReference type="Google" id="ProtNLM"/>
    </source>
</evidence>
<feature type="transmembrane region" description="Helical" evidence="1">
    <location>
        <begin position="243"/>
        <end position="259"/>
    </location>
</feature>
<dbReference type="Pfam" id="PF05857">
    <property type="entry name" value="TraX"/>
    <property type="match status" value="1"/>
</dbReference>
<feature type="transmembrane region" description="Helical" evidence="1">
    <location>
        <begin position="113"/>
        <end position="131"/>
    </location>
</feature>
<proteinExistence type="predicted"/>
<keyword evidence="1" id="KW-0812">Transmembrane</keyword>
<dbReference type="HOGENOM" id="CLU_949359_0_0_14"/>
<gene>
    <name evidence="2" type="ordered locus">MMOB2780</name>
</gene>
<evidence type="ECO:0000313" key="2">
    <source>
        <dbReference type="EMBL" id="AAT27764.1"/>
    </source>
</evidence>
<dbReference type="eggNOG" id="ENOG5032GGM">
    <property type="taxonomic scope" value="Bacteria"/>
</dbReference>
<sequence length="293" mass="34164">MKKCIQNPKKWMWNKNFIDNNISIKFLGGIALKIIAVVFMFVDHFGLIVFPQNDILRILGRISMPLFAFLIAIGMNYTSNRKKYLFRLLIYFIILQIPITIFLLISNTNLGKGYVNIFFNLSTGAGFIYIYKYKKIWSIPYLILISIFLILNDVPEFSSPIDVDYGWYGFYLIIGFFFSFEFTKNLKTKYSFLISKLFAIIILISLTLIWVNVSYLWLSLSNSSIPILSTISKRGIYDFSNKFQIYALFAIPFILFFKAKKEKSTSIVKYSFYLAYPLSFFIPTLISMIISIV</sequence>
<name>Q6KI12_MYCM1</name>
<dbReference type="RefSeq" id="WP_011264798.1">
    <property type="nucleotide sequence ID" value="NC_006908.1"/>
</dbReference>
<dbReference type="AlphaFoldDB" id="Q6KI12"/>
<evidence type="ECO:0000313" key="3">
    <source>
        <dbReference type="Proteomes" id="UP000009072"/>
    </source>
</evidence>
<accession>Q6KI12</accession>
<dbReference type="EMBL" id="AE017308">
    <property type="protein sequence ID" value="AAT27764.1"/>
    <property type="molecule type" value="Genomic_DNA"/>
</dbReference>
<keyword evidence="1" id="KW-1133">Transmembrane helix</keyword>
<dbReference type="OrthoDB" id="9781069at2"/>